<organism evidence="1 2">
    <name type="scientific">Strigamia maritima</name>
    <name type="common">European centipede</name>
    <name type="synonym">Geophilus maritimus</name>
    <dbReference type="NCBI Taxonomy" id="126957"/>
    <lineage>
        <taxon>Eukaryota</taxon>
        <taxon>Metazoa</taxon>
        <taxon>Ecdysozoa</taxon>
        <taxon>Arthropoda</taxon>
        <taxon>Myriapoda</taxon>
        <taxon>Chilopoda</taxon>
        <taxon>Pleurostigmophora</taxon>
        <taxon>Geophilomorpha</taxon>
        <taxon>Linotaeniidae</taxon>
        <taxon>Strigamia</taxon>
    </lineage>
</organism>
<dbReference type="Proteomes" id="UP000014500">
    <property type="component" value="Unassembled WGS sequence"/>
</dbReference>
<proteinExistence type="predicted"/>
<evidence type="ECO:0000313" key="1">
    <source>
        <dbReference type="EnsemblMetazoa" id="SMAR000258-PA"/>
    </source>
</evidence>
<sequence length="20" mass="2171">MMVNDVAEFCKGLTAQTAQN</sequence>
<dbReference type="EMBL" id="JH429889">
    <property type="status" value="NOT_ANNOTATED_CDS"/>
    <property type="molecule type" value="Genomic_DNA"/>
</dbReference>
<evidence type="ECO:0000313" key="2">
    <source>
        <dbReference type="Proteomes" id="UP000014500"/>
    </source>
</evidence>
<reference evidence="1" key="2">
    <citation type="submission" date="2015-02" db="UniProtKB">
        <authorList>
            <consortium name="EnsemblMetazoa"/>
        </authorList>
    </citation>
    <scope>IDENTIFICATION</scope>
</reference>
<name>T1IHE5_STRMM</name>
<dbReference type="HOGENOM" id="CLU_3428620_0_0_1"/>
<dbReference type="EnsemblMetazoa" id="SMAR000258-RA">
    <property type="protein sequence ID" value="SMAR000258-PA"/>
    <property type="gene ID" value="SMAR000258"/>
</dbReference>
<accession>T1IHE5</accession>
<keyword evidence="2" id="KW-1185">Reference proteome</keyword>
<dbReference type="AlphaFoldDB" id="T1IHE5"/>
<reference evidence="2" key="1">
    <citation type="submission" date="2011-05" db="EMBL/GenBank/DDBJ databases">
        <authorList>
            <person name="Richards S.R."/>
            <person name="Qu J."/>
            <person name="Jiang H."/>
            <person name="Jhangiani S.N."/>
            <person name="Agravi P."/>
            <person name="Goodspeed R."/>
            <person name="Gross S."/>
            <person name="Mandapat C."/>
            <person name="Jackson L."/>
            <person name="Mathew T."/>
            <person name="Pu L."/>
            <person name="Thornton R."/>
            <person name="Saada N."/>
            <person name="Wilczek-Boney K.B."/>
            <person name="Lee S."/>
            <person name="Kovar C."/>
            <person name="Wu Y."/>
            <person name="Scherer S.E."/>
            <person name="Worley K.C."/>
            <person name="Muzny D.M."/>
            <person name="Gibbs R."/>
        </authorList>
    </citation>
    <scope>NUCLEOTIDE SEQUENCE</scope>
    <source>
        <strain evidence="2">Brora</strain>
    </source>
</reference>
<protein>
    <submittedName>
        <fullName evidence="1">Uncharacterized protein</fullName>
    </submittedName>
</protein>